<dbReference type="GO" id="GO:0043158">
    <property type="term" value="P:heterocyst development"/>
    <property type="evidence" value="ECO:0007669"/>
    <property type="project" value="UniProtKB-KW"/>
</dbReference>
<comment type="function">
    <text evidence="2">Controls heterocyst pattern formation.</text>
</comment>
<dbReference type="Gene3D" id="3.40.50.2300">
    <property type="match status" value="1"/>
</dbReference>
<accession>A0A975TC69</accession>
<comment type="subcellular location">
    <subcellularLocation>
        <location evidence="2">Cell septum</location>
    </subcellularLocation>
</comment>
<dbReference type="InterPro" id="IPR001789">
    <property type="entry name" value="Sig_transdc_resp-reg_receiver"/>
</dbReference>
<evidence type="ECO:0000256" key="3">
    <source>
        <dbReference type="PROSITE-ProRule" id="PRU00169"/>
    </source>
</evidence>
<sequence>MNNVYLFTSNHLFKELDNLIQLQYSGKLEISNSKKHNWCLYFIHGQIIWATGGTQACRRLRRHLVFNIYHLKWQEIVAEIEDLALDYWDYLLIGKLYKQNRISQVQTKSIVENIIREVLFNLAQNIHGNNLIYQQVKDEIIALPINLTNANMFLKYMQESWLNWVKSGLTSISPDLVAVLRQPELLQQEVTPLVYKNLERLINGQNSLWDLSVTMKQNVLQITRSLLPFIRQGIVELITVPDIRVQVNSVVFPQKLGATNQANLPLIACVDDSPQICKTMEQIISGKGLRFIGIHDSLQALPILIQNKPNLIFLDLIMPAVNGYEICSQLRKISIFAQTPIVILTGSDGVFDRMRSKVFGATEFISKPVDKHQVQKILNKYLSRQDTEETTMPVNLAFSY</sequence>
<name>A0A975TC69_9NOST</name>
<feature type="modified residue" description="4-aspartylphosphate" evidence="3">
    <location>
        <position position="315"/>
    </location>
</feature>
<dbReference type="KEGG" id="rsin:B6N60_03924"/>
<comment type="induction">
    <text evidence="2">By nitrogen starvation.</text>
</comment>
<evidence type="ECO:0000259" key="4">
    <source>
        <dbReference type="PROSITE" id="PS50110"/>
    </source>
</evidence>
<proteinExistence type="evidence at transcript level"/>
<dbReference type="GO" id="GO:0000160">
    <property type="term" value="P:phosphorelay signal transduction system"/>
    <property type="evidence" value="ECO:0007669"/>
    <property type="project" value="UniProtKB-KW"/>
</dbReference>
<gene>
    <name evidence="5" type="ORF">B6N60_03924</name>
</gene>
<keyword evidence="2" id="KW-0902">Two-component regulatory system</keyword>
<dbReference type="PANTHER" id="PTHR44591:SF23">
    <property type="entry name" value="CHEY SUBFAMILY"/>
    <property type="match status" value="1"/>
</dbReference>
<reference evidence="5" key="1">
    <citation type="submission" date="2017-04" db="EMBL/GenBank/DDBJ databases">
        <title>Genome deletions in a multicellular cyanobacterial endosymbiont for morphological adaptation in marine diatoms.</title>
        <authorList>
            <person name="Wang Y."/>
            <person name="Gao H."/>
            <person name="Li R."/>
            <person name="Xu X."/>
        </authorList>
    </citation>
    <scope>NUCLEOTIDE SEQUENCE</scope>
    <source>
        <strain evidence="5">FACHB 800</strain>
    </source>
</reference>
<organism evidence="5 6">
    <name type="scientific">Richelia sinica FACHB-800</name>
    <dbReference type="NCBI Taxonomy" id="1357546"/>
    <lineage>
        <taxon>Bacteria</taxon>
        <taxon>Bacillati</taxon>
        <taxon>Cyanobacteriota</taxon>
        <taxon>Cyanophyceae</taxon>
        <taxon>Nostocales</taxon>
        <taxon>Nostocaceae</taxon>
        <taxon>Richelia</taxon>
    </lineage>
</organism>
<dbReference type="AlphaFoldDB" id="A0A975TC69"/>
<dbReference type="RefSeq" id="WP_190603440.1">
    <property type="nucleotide sequence ID" value="NZ_CP021056.1"/>
</dbReference>
<feature type="domain" description="Response regulatory" evidence="4">
    <location>
        <begin position="266"/>
        <end position="382"/>
    </location>
</feature>
<evidence type="ECO:0000256" key="1">
    <source>
        <dbReference type="ARBA" id="ARBA00022553"/>
    </source>
</evidence>
<keyword evidence="2" id="KW-0364">Heterocyst</keyword>
<dbReference type="PIRSF" id="PIRSF005897">
    <property type="entry name" value="RR_PatA"/>
    <property type="match status" value="1"/>
</dbReference>
<evidence type="ECO:0000256" key="2">
    <source>
        <dbReference type="PIRNR" id="PIRNR005897"/>
    </source>
</evidence>
<dbReference type="SMART" id="SM00448">
    <property type="entry name" value="REC"/>
    <property type="match status" value="1"/>
</dbReference>
<protein>
    <recommendedName>
        <fullName evidence="2">Protein PatA</fullName>
    </recommendedName>
</protein>
<evidence type="ECO:0000313" key="5">
    <source>
        <dbReference type="EMBL" id="QXE25211.1"/>
    </source>
</evidence>
<dbReference type="Pfam" id="PF00072">
    <property type="entry name" value="Response_reg"/>
    <property type="match status" value="1"/>
</dbReference>
<dbReference type="InterPro" id="IPR050595">
    <property type="entry name" value="Bact_response_regulator"/>
</dbReference>
<dbReference type="InterPro" id="IPR024186">
    <property type="entry name" value="Sig_transdc_resp-reg_PatA"/>
</dbReference>
<keyword evidence="1 3" id="KW-0597">Phosphoprotein</keyword>
<keyword evidence="6" id="KW-1185">Reference proteome</keyword>
<dbReference type="EMBL" id="CP021056">
    <property type="protein sequence ID" value="QXE25211.1"/>
    <property type="molecule type" value="Genomic_DNA"/>
</dbReference>
<dbReference type="PROSITE" id="PS50110">
    <property type="entry name" value="RESPONSE_REGULATORY"/>
    <property type="match status" value="1"/>
</dbReference>
<dbReference type="GO" id="GO:0030428">
    <property type="term" value="C:cell septum"/>
    <property type="evidence" value="ECO:0007669"/>
    <property type="project" value="UniProtKB-SubCell"/>
</dbReference>
<dbReference type="SUPFAM" id="SSF52172">
    <property type="entry name" value="CheY-like"/>
    <property type="match status" value="1"/>
</dbReference>
<dbReference type="InterPro" id="IPR011006">
    <property type="entry name" value="CheY-like_superfamily"/>
</dbReference>
<dbReference type="PANTHER" id="PTHR44591">
    <property type="entry name" value="STRESS RESPONSE REGULATOR PROTEIN 1"/>
    <property type="match status" value="1"/>
</dbReference>
<evidence type="ECO:0000313" key="6">
    <source>
        <dbReference type="Proteomes" id="UP000683511"/>
    </source>
</evidence>
<dbReference type="Proteomes" id="UP000683511">
    <property type="component" value="Chromosome"/>
</dbReference>